<dbReference type="PANTHER" id="PTHR34227:SF1">
    <property type="entry name" value="DIMETHYL SULFOXIDE REDUCTASE CHAPERONE-RELATED"/>
    <property type="match status" value="1"/>
</dbReference>
<sequence>MDRCHRGGRTVSEFDPTATPAPDDIVNRGVRLGTVASVISGFYAAAPTLGMLDNIFNPDLLAVWPLRDEVSQEGVALLLSGHDHQGPLRSEWLNLYGYQPSVLPTESARGNSSAAAANAALYQRDQFSAPQVADAPADHIGPELAYAGHVATSIAMQYRAGVDVSAEAKGLLTFVREHVGPLGNVVVAQTKENAETLTYQAIALLTQGYLAELESFAEYNG</sequence>
<accession>A0A2V1K7F7</accession>
<dbReference type="SUPFAM" id="SSF89155">
    <property type="entry name" value="TorD-like"/>
    <property type="match status" value="1"/>
</dbReference>
<dbReference type="Gene3D" id="1.10.3480.10">
    <property type="entry name" value="TorD-like"/>
    <property type="match status" value="1"/>
</dbReference>
<dbReference type="InterPro" id="IPR050289">
    <property type="entry name" value="TorD/DmsD_chaperones"/>
</dbReference>
<dbReference type="PANTHER" id="PTHR34227">
    <property type="entry name" value="CHAPERONE PROTEIN YCDY"/>
    <property type="match status" value="1"/>
</dbReference>
<gene>
    <name evidence="2" type="ORF">DD236_01075</name>
</gene>
<evidence type="ECO:0000256" key="1">
    <source>
        <dbReference type="SAM" id="MobiDB-lite"/>
    </source>
</evidence>
<proteinExistence type="predicted"/>
<dbReference type="AlphaFoldDB" id="A0A2V1K7F7"/>
<evidence type="ECO:0000313" key="3">
    <source>
        <dbReference type="Proteomes" id="UP000245283"/>
    </source>
</evidence>
<evidence type="ECO:0000313" key="2">
    <source>
        <dbReference type="EMBL" id="PWF27033.1"/>
    </source>
</evidence>
<organism evidence="2 3">
    <name type="scientific">Ancrocorticia populi</name>
    <dbReference type="NCBI Taxonomy" id="2175228"/>
    <lineage>
        <taxon>Bacteria</taxon>
        <taxon>Bacillati</taxon>
        <taxon>Actinomycetota</taxon>
        <taxon>Actinomycetes</taxon>
        <taxon>Actinomycetales</taxon>
        <taxon>Actinomycetaceae</taxon>
        <taxon>Ancrocorticia</taxon>
    </lineage>
</organism>
<comment type="caution">
    <text evidence="2">The sequence shown here is derived from an EMBL/GenBank/DDBJ whole genome shotgun (WGS) entry which is preliminary data.</text>
</comment>
<dbReference type="InterPro" id="IPR036411">
    <property type="entry name" value="TorD-like_sf"/>
</dbReference>
<dbReference type="OrthoDB" id="3267906at2"/>
<keyword evidence="3" id="KW-1185">Reference proteome</keyword>
<name>A0A2V1K7F7_9ACTO</name>
<dbReference type="EMBL" id="QETB01000001">
    <property type="protein sequence ID" value="PWF27033.1"/>
    <property type="molecule type" value="Genomic_DNA"/>
</dbReference>
<feature type="region of interest" description="Disordered" evidence="1">
    <location>
        <begin position="1"/>
        <end position="20"/>
    </location>
</feature>
<protein>
    <submittedName>
        <fullName evidence="2">Uncharacterized protein</fullName>
    </submittedName>
</protein>
<dbReference type="Proteomes" id="UP000245283">
    <property type="component" value="Unassembled WGS sequence"/>
</dbReference>
<reference evidence="3" key="1">
    <citation type="submission" date="2018-05" db="EMBL/GenBank/DDBJ databases">
        <authorList>
            <person name="Li Y."/>
        </authorList>
    </citation>
    <scope>NUCLEOTIDE SEQUENCE [LARGE SCALE GENOMIC DNA]</scope>
    <source>
        <strain evidence="3">sk1b4</strain>
    </source>
</reference>